<comment type="caution">
    <text evidence="2">The sequence shown here is derived from an EMBL/GenBank/DDBJ whole genome shotgun (WGS) entry which is preliminary data.</text>
</comment>
<evidence type="ECO:0008006" key="4">
    <source>
        <dbReference type="Google" id="ProtNLM"/>
    </source>
</evidence>
<feature type="signal peptide" evidence="1">
    <location>
        <begin position="1"/>
        <end position="23"/>
    </location>
</feature>
<proteinExistence type="predicted"/>
<keyword evidence="1" id="KW-0732">Signal</keyword>
<dbReference type="RefSeq" id="WP_127731973.1">
    <property type="nucleotide sequence ID" value="NZ_SACP01000019.1"/>
</dbReference>
<dbReference type="AlphaFoldDB" id="A0A437P0K9"/>
<evidence type="ECO:0000313" key="3">
    <source>
        <dbReference type="Proteomes" id="UP000286997"/>
    </source>
</evidence>
<organism evidence="2 3">
    <name type="scientific">Methylobacterium oryzihabitans</name>
    <dbReference type="NCBI Taxonomy" id="2499852"/>
    <lineage>
        <taxon>Bacteria</taxon>
        <taxon>Pseudomonadati</taxon>
        <taxon>Pseudomonadota</taxon>
        <taxon>Alphaproteobacteria</taxon>
        <taxon>Hyphomicrobiales</taxon>
        <taxon>Methylobacteriaceae</taxon>
        <taxon>Methylobacterium</taxon>
    </lineage>
</organism>
<protein>
    <recommendedName>
        <fullName evidence="4">Lysozyme inhibitor LprI N-terminal domain-containing protein</fullName>
    </recommendedName>
</protein>
<dbReference type="OrthoDB" id="8480976at2"/>
<accession>A0A437P0K9</accession>
<feature type="chain" id="PRO_5019416652" description="Lysozyme inhibitor LprI N-terminal domain-containing protein" evidence="1">
    <location>
        <begin position="24"/>
        <end position="108"/>
    </location>
</feature>
<gene>
    <name evidence="2" type="ORF">EOE48_18840</name>
</gene>
<reference evidence="2 3" key="1">
    <citation type="submission" date="2019-01" db="EMBL/GenBank/DDBJ databases">
        <authorList>
            <person name="Chen W.-M."/>
        </authorList>
    </citation>
    <scope>NUCLEOTIDE SEQUENCE [LARGE SCALE GENOMIC DNA]</scope>
    <source>
        <strain evidence="2 3">TER-1</strain>
    </source>
</reference>
<dbReference type="Proteomes" id="UP000286997">
    <property type="component" value="Unassembled WGS sequence"/>
</dbReference>
<keyword evidence="3" id="KW-1185">Reference proteome</keyword>
<sequence>MRATAMAGGLALALLAPVLPAAAADGTCARDLLVAQSSQRVAIDRLETLGDSEADRCRGWRQHVDTMRRAAAVYGRCLTGPERAGRLEQVQGQEREFSAMLQTRCKGR</sequence>
<dbReference type="EMBL" id="SACP01000019">
    <property type="protein sequence ID" value="RVU15849.1"/>
    <property type="molecule type" value="Genomic_DNA"/>
</dbReference>
<evidence type="ECO:0000313" key="2">
    <source>
        <dbReference type="EMBL" id="RVU15849.1"/>
    </source>
</evidence>
<evidence type="ECO:0000256" key="1">
    <source>
        <dbReference type="SAM" id="SignalP"/>
    </source>
</evidence>
<name>A0A437P0K9_9HYPH</name>